<keyword evidence="3" id="KW-1185">Reference proteome</keyword>
<accession>A0ABV8Y891</accession>
<name>A0ABV8Y891_9DEIO</name>
<dbReference type="PANTHER" id="PTHR45663">
    <property type="entry name" value="GEO12009P1"/>
    <property type="match status" value="1"/>
</dbReference>
<dbReference type="InterPro" id="IPR013766">
    <property type="entry name" value="Thioredoxin_domain"/>
</dbReference>
<dbReference type="EMBL" id="JBHSEG010000008">
    <property type="protein sequence ID" value="MFC4455149.1"/>
    <property type="molecule type" value="Genomic_DNA"/>
</dbReference>
<gene>
    <name evidence="2" type="ORF">ACFO0P_15330</name>
</gene>
<dbReference type="SUPFAM" id="SSF52833">
    <property type="entry name" value="Thioredoxin-like"/>
    <property type="match status" value="1"/>
</dbReference>
<dbReference type="PROSITE" id="PS51352">
    <property type="entry name" value="THIOREDOXIN_2"/>
    <property type="match status" value="1"/>
</dbReference>
<protein>
    <submittedName>
        <fullName evidence="2">Thioredoxin family protein</fullName>
    </submittedName>
</protein>
<proteinExistence type="predicted"/>
<evidence type="ECO:0000259" key="1">
    <source>
        <dbReference type="PROSITE" id="PS51352"/>
    </source>
</evidence>
<dbReference type="CDD" id="cd02947">
    <property type="entry name" value="TRX_family"/>
    <property type="match status" value="1"/>
</dbReference>
<dbReference type="RefSeq" id="WP_380129867.1">
    <property type="nucleotide sequence ID" value="NZ_JBHSEG010000008.1"/>
</dbReference>
<evidence type="ECO:0000313" key="2">
    <source>
        <dbReference type="EMBL" id="MFC4455149.1"/>
    </source>
</evidence>
<dbReference type="Proteomes" id="UP001595939">
    <property type="component" value="Unassembled WGS sequence"/>
</dbReference>
<feature type="domain" description="Thioredoxin" evidence="1">
    <location>
        <begin position="1"/>
        <end position="106"/>
    </location>
</feature>
<reference evidence="3" key="1">
    <citation type="journal article" date="2019" name="Int. J. Syst. Evol. Microbiol.">
        <title>The Global Catalogue of Microorganisms (GCM) 10K type strain sequencing project: providing services to taxonomists for standard genome sequencing and annotation.</title>
        <authorList>
            <consortium name="The Broad Institute Genomics Platform"/>
            <consortium name="The Broad Institute Genome Sequencing Center for Infectious Disease"/>
            <person name="Wu L."/>
            <person name="Ma J."/>
        </authorList>
    </citation>
    <scope>NUCLEOTIDE SEQUENCE [LARGE SCALE GENOMIC DNA]</scope>
    <source>
        <strain evidence="3">CCUG 39970</strain>
    </source>
</reference>
<evidence type="ECO:0000313" key="3">
    <source>
        <dbReference type="Proteomes" id="UP001595939"/>
    </source>
</evidence>
<dbReference type="InterPro" id="IPR036249">
    <property type="entry name" value="Thioredoxin-like_sf"/>
</dbReference>
<organism evidence="2 3">
    <name type="scientific">Deinococcus sonorensis</name>
    <dbReference type="NCBI Taxonomy" id="309891"/>
    <lineage>
        <taxon>Bacteria</taxon>
        <taxon>Thermotogati</taxon>
        <taxon>Deinococcota</taxon>
        <taxon>Deinococci</taxon>
        <taxon>Deinococcales</taxon>
        <taxon>Deinococcaceae</taxon>
        <taxon>Deinococcus</taxon>
    </lineage>
</organism>
<dbReference type="Gene3D" id="3.40.30.10">
    <property type="entry name" value="Glutaredoxin"/>
    <property type="match status" value="1"/>
</dbReference>
<dbReference type="PANTHER" id="PTHR45663:SF11">
    <property type="entry name" value="GEO12009P1"/>
    <property type="match status" value="1"/>
</dbReference>
<sequence>MSSLPTLTDRTFDPTIATGRWLVEFWSPDCRPCQIVSPVLTDLQERFRGQVNFASVNVDTELATALRQRVMGVPTVMLYLDGRPVDVLYSSRPPHVYAERLARLAERVPVPVG</sequence>
<comment type="caution">
    <text evidence="2">The sequence shown here is derived from an EMBL/GenBank/DDBJ whole genome shotgun (WGS) entry which is preliminary data.</text>
</comment>
<dbReference type="Pfam" id="PF00085">
    <property type="entry name" value="Thioredoxin"/>
    <property type="match status" value="1"/>
</dbReference>